<dbReference type="EMBL" id="BAAAHE010000050">
    <property type="protein sequence ID" value="GAA0636551.1"/>
    <property type="molecule type" value="Genomic_DNA"/>
</dbReference>
<sequence length="179" mass="18155">MRFRVQQRRAATRTAAVGTVAAVTLGAIVTSGAASSRAADAPANETLQFAAVSVQSIRLNVGAPAATIGDRLVFSHTLTKADKTEGLSGVECILTSVTNSKAKAKQKAATSARSHCVATIVLTDGQIAAQGLTALTEPGGNFELAVTGGTGRFTGAAGTLRKGGGKDKGTYTITLVPRR</sequence>
<evidence type="ECO:0000256" key="1">
    <source>
        <dbReference type="SAM" id="SignalP"/>
    </source>
</evidence>
<evidence type="ECO:0000259" key="2">
    <source>
        <dbReference type="Pfam" id="PF18678"/>
    </source>
</evidence>
<dbReference type="InterPro" id="IPR041013">
    <property type="entry name" value="AOC-like"/>
</dbReference>
<organism evidence="3 4">
    <name type="scientific">Sporichthya brevicatena</name>
    <dbReference type="NCBI Taxonomy" id="171442"/>
    <lineage>
        <taxon>Bacteria</taxon>
        <taxon>Bacillati</taxon>
        <taxon>Actinomycetota</taxon>
        <taxon>Actinomycetes</taxon>
        <taxon>Sporichthyales</taxon>
        <taxon>Sporichthyaceae</taxon>
        <taxon>Sporichthya</taxon>
    </lineage>
</organism>
<accession>A0ABP3SFG0</accession>
<proteinExistence type="predicted"/>
<name>A0ABP3SFG0_9ACTN</name>
<dbReference type="Gene3D" id="2.40.480.10">
    <property type="entry name" value="Allene oxide cyclase-like"/>
    <property type="match status" value="1"/>
</dbReference>
<feature type="domain" description="Allene oxide cyclase barrel-like" evidence="2">
    <location>
        <begin position="63"/>
        <end position="161"/>
    </location>
</feature>
<protein>
    <recommendedName>
        <fullName evidence="2">Allene oxide cyclase barrel-like domain-containing protein</fullName>
    </recommendedName>
</protein>
<gene>
    <name evidence="3" type="ORF">GCM10009547_46050</name>
</gene>
<dbReference type="InterPro" id="IPR044859">
    <property type="entry name" value="Allene_oxi_cyc_Dirigent"/>
</dbReference>
<reference evidence="4" key="1">
    <citation type="journal article" date="2019" name="Int. J. Syst. Evol. Microbiol.">
        <title>The Global Catalogue of Microorganisms (GCM) 10K type strain sequencing project: providing services to taxonomists for standard genome sequencing and annotation.</title>
        <authorList>
            <consortium name="The Broad Institute Genomics Platform"/>
            <consortium name="The Broad Institute Genome Sequencing Center for Infectious Disease"/>
            <person name="Wu L."/>
            <person name="Ma J."/>
        </authorList>
    </citation>
    <scope>NUCLEOTIDE SEQUENCE [LARGE SCALE GENOMIC DNA]</scope>
    <source>
        <strain evidence="4">JCM 10671</strain>
    </source>
</reference>
<feature type="signal peptide" evidence="1">
    <location>
        <begin position="1"/>
        <end position="33"/>
    </location>
</feature>
<evidence type="ECO:0000313" key="4">
    <source>
        <dbReference type="Proteomes" id="UP001500957"/>
    </source>
</evidence>
<comment type="caution">
    <text evidence="3">The sequence shown here is derived from an EMBL/GenBank/DDBJ whole genome shotgun (WGS) entry which is preliminary data.</text>
</comment>
<dbReference type="Pfam" id="PF18678">
    <property type="entry name" value="AOC_like"/>
    <property type="match status" value="1"/>
</dbReference>
<feature type="chain" id="PRO_5045666500" description="Allene oxide cyclase barrel-like domain-containing protein" evidence="1">
    <location>
        <begin position="34"/>
        <end position="179"/>
    </location>
</feature>
<evidence type="ECO:0000313" key="3">
    <source>
        <dbReference type="EMBL" id="GAA0636551.1"/>
    </source>
</evidence>
<keyword evidence="1" id="KW-0732">Signal</keyword>
<dbReference type="Proteomes" id="UP001500957">
    <property type="component" value="Unassembled WGS sequence"/>
</dbReference>
<keyword evidence="4" id="KW-1185">Reference proteome</keyword>
<dbReference type="RefSeq" id="WP_344609252.1">
    <property type="nucleotide sequence ID" value="NZ_BAAAHE010000050.1"/>
</dbReference>